<dbReference type="GO" id="GO:0033612">
    <property type="term" value="F:receptor serine/threonine kinase binding"/>
    <property type="evidence" value="ECO:0007669"/>
    <property type="project" value="InterPro"/>
</dbReference>
<dbReference type="Proteomes" id="UP000585474">
    <property type="component" value="Unassembled WGS sequence"/>
</dbReference>
<dbReference type="EMBL" id="BJWL01000023">
    <property type="protein sequence ID" value="GFZ13089.1"/>
    <property type="molecule type" value="Genomic_DNA"/>
</dbReference>
<dbReference type="AlphaFoldDB" id="A0A7J0GQM4"/>
<keyword evidence="4 7" id="KW-0732">Signal</keyword>
<accession>A0A7J0GQM4</accession>
<protein>
    <submittedName>
        <fullName evidence="8">Uncharacterized protein</fullName>
    </submittedName>
</protein>
<dbReference type="PANTHER" id="PTHR36349:SF2">
    <property type="entry name" value="PROTEIN CLAVATA 3"/>
    <property type="match status" value="1"/>
</dbReference>
<proteinExistence type="inferred from homology"/>
<keyword evidence="9" id="KW-1185">Reference proteome</keyword>
<comment type="caution">
    <text evidence="8">The sequence shown here is derived from an EMBL/GenBank/DDBJ whole genome shotgun (WGS) entry which is preliminary data.</text>
</comment>
<keyword evidence="5" id="KW-0221">Differentiation</keyword>
<comment type="subcellular location">
    <subcellularLocation>
        <location evidence="1">Secreted</location>
    </subcellularLocation>
</comment>
<feature type="chain" id="PRO_5029859160" evidence="7">
    <location>
        <begin position="28"/>
        <end position="101"/>
    </location>
</feature>
<comment type="similarity">
    <text evidence="2">Belongs to the CLV3/ESR signal peptide family.</text>
</comment>
<evidence type="ECO:0000256" key="2">
    <source>
        <dbReference type="ARBA" id="ARBA00005416"/>
    </source>
</evidence>
<reference evidence="8 9" key="1">
    <citation type="submission" date="2019-07" db="EMBL/GenBank/DDBJ databases">
        <title>De Novo Assembly of kiwifruit Actinidia rufa.</title>
        <authorList>
            <person name="Sugita-Konishi S."/>
            <person name="Sato K."/>
            <person name="Mori E."/>
            <person name="Abe Y."/>
            <person name="Kisaki G."/>
            <person name="Hamano K."/>
            <person name="Suezawa K."/>
            <person name="Otani M."/>
            <person name="Fukuda T."/>
            <person name="Manabe T."/>
            <person name="Gomi K."/>
            <person name="Tabuchi M."/>
            <person name="Akimitsu K."/>
            <person name="Kataoka I."/>
        </authorList>
    </citation>
    <scope>NUCLEOTIDE SEQUENCE [LARGE SCALE GENOMIC DNA]</scope>
    <source>
        <strain evidence="9">cv. Fuchu</strain>
    </source>
</reference>
<evidence type="ECO:0000256" key="3">
    <source>
        <dbReference type="ARBA" id="ARBA00022525"/>
    </source>
</evidence>
<evidence type="ECO:0000256" key="7">
    <source>
        <dbReference type="SAM" id="SignalP"/>
    </source>
</evidence>
<gene>
    <name evidence="8" type="ORF">Acr_23g0014740</name>
</gene>
<evidence type="ECO:0000256" key="4">
    <source>
        <dbReference type="ARBA" id="ARBA00022729"/>
    </source>
</evidence>
<keyword evidence="3" id="KW-0964">Secreted</keyword>
<evidence type="ECO:0000256" key="1">
    <source>
        <dbReference type="ARBA" id="ARBA00004613"/>
    </source>
</evidence>
<evidence type="ECO:0000256" key="6">
    <source>
        <dbReference type="SAM" id="MobiDB-lite"/>
    </source>
</evidence>
<dbReference type="PANTHER" id="PTHR36349">
    <property type="entry name" value="PROTEIN CLAVATA 3"/>
    <property type="match status" value="1"/>
</dbReference>
<dbReference type="GO" id="GO:0030154">
    <property type="term" value="P:cell differentiation"/>
    <property type="evidence" value="ECO:0007669"/>
    <property type="project" value="UniProtKB-KW"/>
</dbReference>
<sequence length="101" mass="10833">MASTPKFVHILLMLMLLCLTLTPDASQCNNGNGCFYAKAAHAQGIRNRKGLYGLHGSASSNGGGYGYGDQSVEEWELRRVPSGPDPLHHNGANPKKPKNTP</sequence>
<feature type="region of interest" description="Disordered" evidence="6">
    <location>
        <begin position="75"/>
        <end position="101"/>
    </location>
</feature>
<dbReference type="OrthoDB" id="1862509at2759"/>
<dbReference type="GO" id="GO:0005576">
    <property type="term" value="C:extracellular region"/>
    <property type="evidence" value="ECO:0007669"/>
    <property type="project" value="UniProtKB-SubCell"/>
</dbReference>
<name>A0A7J0GQM4_9ERIC</name>
<feature type="signal peptide" evidence="7">
    <location>
        <begin position="1"/>
        <end position="27"/>
    </location>
</feature>
<dbReference type="InterPro" id="IPR044962">
    <property type="entry name" value="CLV3/ESR"/>
</dbReference>
<evidence type="ECO:0000313" key="9">
    <source>
        <dbReference type="Proteomes" id="UP000585474"/>
    </source>
</evidence>
<evidence type="ECO:0000256" key="5">
    <source>
        <dbReference type="ARBA" id="ARBA00022782"/>
    </source>
</evidence>
<organism evidence="8 9">
    <name type="scientific">Actinidia rufa</name>
    <dbReference type="NCBI Taxonomy" id="165716"/>
    <lineage>
        <taxon>Eukaryota</taxon>
        <taxon>Viridiplantae</taxon>
        <taxon>Streptophyta</taxon>
        <taxon>Embryophyta</taxon>
        <taxon>Tracheophyta</taxon>
        <taxon>Spermatophyta</taxon>
        <taxon>Magnoliopsida</taxon>
        <taxon>eudicotyledons</taxon>
        <taxon>Gunneridae</taxon>
        <taxon>Pentapetalae</taxon>
        <taxon>asterids</taxon>
        <taxon>Ericales</taxon>
        <taxon>Actinidiaceae</taxon>
        <taxon>Actinidia</taxon>
    </lineage>
</organism>
<evidence type="ECO:0000313" key="8">
    <source>
        <dbReference type="EMBL" id="GFZ13089.1"/>
    </source>
</evidence>